<proteinExistence type="predicted"/>
<dbReference type="AlphaFoldDB" id="A0A5B8RCR6"/>
<sequence>MQNVANITNCMTEGEYREAEAELRYLLDVDDLETAGMRACPEAVVTFLGPGDPSENAEDAREIAVRAKLARMVGAPSWTEVGRIAPEVYRALEGMTFGETITLAREYRPDARTTAGNLIVDAIPEARCWSDVERMAPGVAEAYRTRPFPEAMEAAEVFAAERDAA</sequence>
<dbReference type="EMBL" id="MN079144">
    <property type="protein sequence ID" value="QEA06456.1"/>
    <property type="molecule type" value="Genomic_DNA"/>
</dbReference>
<name>A0A5B8RCR6_9ZZZZ</name>
<protein>
    <submittedName>
        <fullName evidence="1">Uncharacterized protein</fullName>
    </submittedName>
</protein>
<evidence type="ECO:0000313" key="1">
    <source>
        <dbReference type="EMBL" id="QEA06456.1"/>
    </source>
</evidence>
<reference evidence="1" key="1">
    <citation type="submission" date="2019-06" db="EMBL/GenBank/DDBJ databases">
        <authorList>
            <person name="Murdoch R.W."/>
            <person name="Fathepure B."/>
        </authorList>
    </citation>
    <scope>NUCLEOTIDE SEQUENCE</scope>
</reference>
<accession>A0A5B8RCR6</accession>
<gene>
    <name evidence="1" type="ORF">KBTEX_02794</name>
</gene>
<organism evidence="1">
    <name type="scientific">uncultured organism</name>
    <dbReference type="NCBI Taxonomy" id="155900"/>
    <lineage>
        <taxon>unclassified sequences</taxon>
        <taxon>environmental samples</taxon>
    </lineage>
</organism>